<dbReference type="PANTHER" id="PTHR18964">
    <property type="entry name" value="ROK (REPRESSOR, ORF, KINASE) FAMILY"/>
    <property type="match status" value="1"/>
</dbReference>
<dbReference type="InterPro" id="IPR043129">
    <property type="entry name" value="ATPase_NBD"/>
</dbReference>
<dbReference type="Pfam" id="PF09339">
    <property type="entry name" value="HTH_IclR"/>
    <property type="match status" value="1"/>
</dbReference>
<dbReference type="InterPro" id="IPR005471">
    <property type="entry name" value="Tscrpt_reg_IclR_N"/>
</dbReference>
<comment type="caution">
    <text evidence="5">The sequence shown here is derived from an EMBL/GenBank/DDBJ whole genome shotgun (WGS) entry which is preliminary data.</text>
</comment>
<feature type="domain" description="HTH iclR-type" evidence="4">
    <location>
        <begin position="19"/>
        <end position="59"/>
    </location>
</feature>
<dbReference type="OrthoDB" id="9796533at2"/>
<protein>
    <submittedName>
        <fullName evidence="5">ROK family transcriptional regulator</fullName>
    </submittedName>
</protein>
<name>A0A3S1DEE7_9BACL</name>
<dbReference type="InterPro" id="IPR049874">
    <property type="entry name" value="ROK_cs"/>
</dbReference>
<dbReference type="SUPFAM" id="SSF53067">
    <property type="entry name" value="Actin-like ATPase domain"/>
    <property type="match status" value="1"/>
</dbReference>
<evidence type="ECO:0000313" key="5">
    <source>
        <dbReference type="EMBL" id="RUT36490.1"/>
    </source>
</evidence>
<evidence type="ECO:0000259" key="4">
    <source>
        <dbReference type="Pfam" id="PF09339"/>
    </source>
</evidence>
<proteinExistence type="inferred from homology"/>
<comment type="function">
    <text evidence="1">Transcriptional repressor of xylose-utilizing enzymes.</text>
</comment>
<dbReference type="CDD" id="cd24076">
    <property type="entry name" value="ASKHA_ATPase_ROK_BsXylR-like"/>
    <property type="match status" value="1"/>
</dbReference>
<dbReference type="InterPro" id="IPR036388">
    <property type="entry name" value="WH-like_DNA-bd_sf"/>
</dbReference>
<dbReference type="AlphaFoldDB" id="A0A3S1DEE7"/>
<dbReference type="Proteomes" id="UP000272464">
    <property type="component" value="Unassembled WGS sequence"/>
</dbReference>
<dbReference type="Gene3D" id="1.10.10.10">
    <property type="entry name" value="Winged helix-like DNA-binding domain superfamily/Winged helix DNA-binding domain"/>
    <property type="match status" value="1"/>
</dbReference>
<evidence type="ECO:0000313" key="6">
    <source>
        <dbReference type="Proteomes" id="UP000272464"/>
    </source>
</evidence>
<organism evidence="5 6">
    <name type="scientific">Paenibacillus zeisoli</name>
    <dbReference type="NCBI Taxonomy" id="2496267"/>
    <lineage>
        <taxon>Bacteria</taxon>
        <taxon>Bacillati</taxon>
        <taxon>Bacillota</taxon>
        <taxon>Bacilli</taxon>
        <taxon>Bacillales</taxon>
        <taxon>Paenibacillaceae</taxon>
        <taxon>Paenibacillus</taxon>
    </lineage>
</organism>
<keyword evidence="3" id="KW-0859">Xylose metabolism</keyword>
<dbReference type="Pfam" id="PF00480">
    <property type="entry name" value="ROK"/>
    <property type="match status" value="1"/>
</dbReference>
<accession>A0A3S1DEE7</accession>
<keyword evidence="3" id="KW-0119">Carbohydrate metabolism</keyword>
<evidence type="ECO:0000256" key="2">
    <source>
        <dbReference type="ARBA" id="ARBA00006479"/>
    </source>
</evidence>
<dbReference type="SUPFAM" id="SSF46785">
    <property type="entry name" value="Winged helix' DNA-binding domain"/>
    <property type="match status" value="1"/>
</dbReference>
<dbReference type="PROSITE" id="PS01125">
    <property type="entry name" value="ROK"/>
    <property type="match status" value="1"/>
</dbReference>
<comment type="similarity">
    <text evidence="2">Belongs to the ROK (NagC/XylR) family.</text>
</comment>
<dbReference type="InterPro" id="IPR000600">
    <property type="entry name" value="ROK"/>
</dbReference>
<dbReference type="EMBL" id="RZNX01000001">
    <property type="protein sequence ID" value="RUT36490.1"/>
    <property type="molecule type" value="Genomic_DNA"/>
</dbReference>
<dbReference type="GO" id="GO:0042732">
    <property type="term" value="P:D-xylose metabolic process"/>
    <property type="evidence" value="ECO:0007669"/>
    <property type="project" value="UniProtKB-KW"/>
</dbReference>
<dbReference type="RefSeq" id="WP_127198179.1">
    <property type="nucleotide sequence ID" value="NZ_RZNX01000001.1"/>
</dbReference>
<evidence type="ECO:0000256" key="3">
    <source>
        <dbReference type="ARBA" id="ARBA00022629"/>
    </source>
</evidence>
<reference evidence="5 6" key="1">
    <citation type="submission" date="2018-12" db="EMBL/GenBank/DDBJ databases">
        <authorList>
            <person name="Sun L."/>
            <person name="Chen Z."/>
        </authorList>
    </citation>
    <scope>NUCLEOTIDE SEQUENCE [LARGE SCALE GENOMIC DNA]</scope>
    <source>
        <strain evidence="5 6">3-5-3</strain>
    </source>
</reference>
<dbReference type="InterPro" id="IPR036390">
    <property type="entry name" value="WH_DNA-bd_sf"/>
</dbReference>
<keyword evidence="6" id="KW-1185">Reference proteome</keyword>
<gene>
    <name evidence="5" type="ORF">EJP77_05830</name>
</gene>
<sequence length="405" mass="43739">MRQLTGDQFLVKQINSSIVLDLIRTHSPISRAAVSVKSGLNKGTVSNLVNQLIENGLVEEMGQGESSGGRKPVMLSFNQRAGYAIGVDLRIDMVSAVLTDLQGSIVQQIESSLESIESELVCTVLSRMIHELIASAPKSHYGVVGIGVGVPGIVDDNGMVLFAPNLHWNNVNLGGRLREEFQIPVVIDNEANAGAQGEKAFGAGTDRDHLIYLSVSHGIGTGIVINKDIYKGASGYSGEAGHTTIEADGKQCSCGNYGCWELYASERALLEEARQSDTLKEAAKAYIPDGDDLRLEHLVQLAESGNEEARFILKNNGRFLGIGIANIINIFNPELIIIGNRIALAEAWIAGEIRETVARRALPYHKDKVQVEFSHLNMGATVIGAASLALTQFFDKMRVSVERST</sequence>
<dbReference type="PANTHER" id="PTHR18964:SF149">
    <property type="entry name" value="BIFUNCTIONAL UDP-N-ACETYLGLUCOSAMINE 2-EPIMERASE_N-ACETYLMANNOSAMINE KINASE"/>
    <property type="match status" value="1"/>
</dbReference>
<dbReference type="Gene3D" id="3.30.420.40">
    <property type="match status" value="2"/>
</dbReference>
<evidence type="ECO:0000256" key="1">
    <source>
        <dbReference type="ARBA" id="ARBA00002486"/>
    </source>
</evidence>